<dbReference type="PATRIC" id="fig|698956.3.peg.12"/>
<dbReference type="AlphaFoldDB" id="I4LZ41"/>
<evidence type="ECO:0000313" key="2">
    <source>
        <dbReference type="Proteomes" id="UP000004884"/>
    </source>
</evidence>
<dbReference type="Proteomes" id="UP000004884">
    <property type="component" value="Unassembled WGS sequence"/>
</dbReference>
<protein>
    <submittedName>
        <fullName evidence="1">Uncharacterized protein</fullName>
    </submittedName>
</protein>
<evidence type="ECO:0000313" key="1">
    <source>
        <dbReference type="EMBL" id="EIK82231.1"/>
    </source>
</evidence>
<dbReference type="EMBL" id="ADER01000001">
    <property type="protein sequence ID" value="EIK82231.1"/>
    <property type="molecule type" value="Genomic_DNA"/>
</dbReference>
<organism evidence="1 2">
    <name type="scientific">Gardnerella vaginalis 1400E</name>
    <dbReference type="NCBI Taxonomy" id="698956"/>
    <lineage>
        <taxon>Bacteria</taxon>
        <taxon>Bacillati</taxon>
        <taxon>Actinomycetota</taxon>
        <taxon>Actinomycetes</taxon>
        <taxon>Bifidobacteriales</taxon>
        <taxon>Bifidobacteriaceae</taxon>
        <taxon>Gardnerella</taxon>
    </lineage>
</organism>
<proteinExistence type="predicted"/>
<accession>I4LZ41</accession>
<comment type="caution">
    <text evidence="1">The sequence shown here is derived from an EMBL/GenBank/DDBJ whole genome shotgun (WGS) entry which is preliminary data.</text>
</comment>
<gene>
    <name evidence="1" type="ORF">CGSMWGv1400E_00065</name>
</gene>
<sequence length="48" mass="5181">MSEMKVSPVLFKHAFLGGGHVITETVAGIVLTNIVLVVKHHPCIRTTV</sequence>
<name>I4LZ41_GARVA</name>
<reference evidence="1 2" key="1">
    <citation type="journal article" date="2012" name="J. Bacteriol.">
        <title>Comparative Genomic Analyses of 17 Clinical Isolates of Gardnerella vaginalis Provide Evidence of Multiple Genetically Isolated Clades Consistent with Subspeciation into Genovars.</title>
        <authorList>
            <person name="Ahmed A."/>
            <person name="Earl J."/>
            <person name="Retchless A."/>
            <person name="Hillier S."/>
            <person name="Rabe L."/>
            <person name="Cherpes T."/>
            <person name="Powell E."/>
            <person name="Janto B."/>
            <person name="Eutsey R."/>
            <person name="Hiller N.L."/>
            <person name="Boissy R."/>
            <person name="Dahlgreen M."/>
            <person name="Hall B."/>
            <person name="Costerton J."/>
            <person name="Post J.C."/>
            <person name="Hu F."/>
            <person name="Ehrlich G."/>
        </authorList>
    </citation>
    <scope>NUCLEOTIDE SEQUENCE [LARGE SCALE GENOMIC DNA]</scope>
    <source>
        <strain evidence="1 2">1400E</strain>
    </source>
</reference>